<keyword evidence="1" id="KW-0805">Transcription regulation</keyword>
<organism evidence="4 5">
    <name type="scientific">Phytohabitans rumicis</name>
    <dbReference type="NCBI Taxonomy" id="1076125"/>
    <lineage>
        <taxon>Bacteria</taxon>
        <taxon>Bacillati</taxon>
        <taxon>Actinomycetota</taxon>
        <taxon>Actinomycetes</taxon>
        <taxon>Micromonosporales</taxon>
        <taxon>Micromonosporaceae</taxon>
    </lineage>
</organism>
<dbReference type="Proteomes" id="UP000482960">
    <property type="component" value="Unassembled WGS sequence"/>
</dbReference>
<dbReference type="InterPro" id="IPR051677">
    <property type="entry name" value="AfsR-DnrI-RedD_regulator"/>
</dbReference>
<dbReference type="InterPro" id="IPR005158">
    <property type="entry name" value="BTAD"/>
</dbReference>
<name>A0A6V8LM76_9ACTN</name>
<dbReference type="PANTHER" id="PTHR35807">
    <property type="entry name" value="TRANSCRIPTIONAL REGULATOR REDD-RELATED"/>
    <property type="match status" value="1"/>
</dbReference>
<accession>A0A6V8LM76</accession>
<dbReference type="GO" id="GO:0006355">
    <property type="term" value="P:regulation of DNA-templated transcription"/>
    <property type="evidence" value="ECO:0007669"/>
    <property type="project" value="TreeGrafter"/>
</dbReference>
<comment type="caution">
    <text evidence="4">The sequence shown here is derived from an EMBL/GenBank/DDBJ whole genome shotgun (WGS) entry which is preliminary data.</text>
</comment>
<evidence type="ECO:0000313" key="4">
    <source>
        <dbReference type="EMBL" id="GFJ96111.1"/>
    </source>
</evidence>
<dbReference type="Pfam" id="PF03704">
    <property type="entry name" value="BTAD"/>
    <property type="match status" value="1"/>
</dbReference>
<dbReference type="SMART" id="SM01043">
    <property type="entry name" value="BTAD"/>
    <property type="match status" value="1"/>
</dbReference>
<dbReference type="PANTHER" id="PTHR35807:SF1">
    <property type="entry name" value="TRANSCRIPTIONAL REGULATOR REDD"/>
    <property type="match status" value="1"/>
</dbReference>
<dbReference type="SUPFAM" id="SSF48452">
    <property type="entry name" value="TPR-like"/>
    <property type="match status" value="3"/>
</dbReference>
<keyword evidence="2" id="KW-0804">Transcription</keyword>
<evidence type="ECO:0000259" key="3">
    <source>
        <dbReference type="SMART" id="SM01043"/>
    </source>
</evidence>
<reference evidence="4 5" key="2">
    <citation type="submission" date="2020-03" db="EMBL/GenBank/DDBJ databases">
        <authorList>
            <person name="Ichikawa N."/>
            <person name="Kimura A."/>
            <person name="Kitahashi Y."/>
            <person name="Uohara A."/>
        </authorList>
    </citation>
    <scope>NUCLEOTIDE SEQUENCE [LARGE SCALE GENOMIC DNA]</scope>
    <source>
        <strain evidence="4 5">NBRC 108638</strain>
    </source>
</reference>
<keyword evidence="5" id="KW-1185">Reference proteome</keyword>
<dbReference type="Gene3D" id="1.25.40.10">
    <property type="entry name" value="Tetratricopeptide repeat domain"/>
    <property type="match status" value="2"/>
</dbReference>
<evidence type="ECO:0000313" key="5">
    <source>
        <dbReference type="Proteomes" id="UP000482960"/>
    </source>
</evidence>
<dbReference type="InterPro" id="IPR011990">
    <property type="entry name" value="TPR-like_helical_dom_sf"/>
</dbReference>
<feature type="domain" description="Bacterial transcriptional activator" evidence="3">
    <location>
        <begin position="33"/>
        <end position="167"/>
    </location>
</feature>
<evidence type="ECO:0000256" key="1">
    <source>
        <dbReference type="ARBA" id="ARBA00023015"/>
    </source>
</evidence>
<dbReference type="EMBL" id="BLPG01000002">
    <property type="protein sequence ID" value="GFJ96111.1"/>
    <property type="molecule type" value="Genomic_DNA"/>
</dbReference>
<gene>
    <name evidence="4" type="ORF">Prum_097530</name>
</gene>
<evidence type="ECO:0000256" key="2">
    <source>
        <dbReference type="ARBA" id="ARBA00023163"/>
    </source>
</evidence>
<protein>
    <recommendedName>
        <fullName evidence="3">Bacterial transcriptional activator domain-containing protein</fullName>
    </recommendedName>
</protein>
<sequence length="537" mass="56136">MRWTLAELRRALTLPGAFQGDPVAAALGAGVVVDALWATGADAIAGPAGEAGGELLEGVQLPSCLEFESWLLVARHRVSAAVEARLRQEAVTLLAAGDADQAIGYASRAVAHNPLDEGNHELLVRCLAVSGDQAAALRQVEVCADLLRRELGMDPSPALREAATAGPGSAMASPLGGRAAAVSQLDAGRAAIAAGAVDAGMQCLRRAVTEAAHCRDDALRARALATLGGALVHAVRGRDNEGAVVLEEAIQLAGRAGDRATAVTAHRELGFVEVQAGRRRTADAWLAKAQAIAETDAELAAIFGVRGMNASDAGDYPAAFGHLGESVERAAACGDHRQRAWSLSLLARAYLLRGERGEAARAVGASLELVHEQRWLAFLPWPQSLRAELDLDAGDVDGAADGLAHAWALACQLGDPCWEGMAARGLGRLHAARADAPGATQWLGEASRRCSRVPDRYQWVHGYVLDAAIGAALDQDQPDRARPLLDALAALAARCDMRELVVRAHLHRARLGDPTARASARLLAAGVDNPALHDLLT</sequence>
<dbReference type="GO" id="GO:0003677">
    <property type="term" value="F:DNA binding"/>
    <property type="evidence" value="ECO:0007669"/>
    <property type="project" value="TreeGrafter"/>
</dbReference>
<proteinExistence type="predicted"/>
<dbReference type="AlphaFoldDB" id="A0A6V8LM76"/>
<dbReference type="RefSeq" id="WP_173085633.1">
    <property type="nucleotide sequence ID" value="NZ_BLPG01000002.1"/>
</dbReference>
<reference evidence="4 5" key="1">
    <citation type="submission" date="2020-03" db="EMBL/GenBank/DDBJ databases">
        <title>Whole genome shotgun sequence of Phytohabitans rumicis NBRC 108638.</title>
        <authorList>
            <person name="Komaki H."/>
            <person name="Tamura T."/>
        </authorList>
    </citation>
    <scope>NUCLEOTIDE SEQUENCE [LARGE SCALE GENOMIC DNA]</scope>
    <source>
        <strain evidence="4 5">NBRC 108638</strain>
    </source>
</reference>